<proteinExistence type="predicted"/>
<evidence type="ECO:0008006" key="4">
    <source>
        <dbReference type="Google" id="ProtNLM"/>
    </source>
</evidence>
<accession>A0ABW1RQB4</accession>
<dbReference type="RefSeq" id="WP_137610880.1">
    <property type="nucleotide sequence ID" value="NZ_BJDF01000005.1"/>
</dbReference>
<feature type="coiled-coil region" evidence="1">
    <location>
        <begin position="246"/>
        <end position="276"/>
    </location>
</feature>
<feature type="coiled-coil region" evidence="1">
    <location>
        <begin position="506"/>
        <end position="570"/>
    </location>
</feature>
<feature type="coiled-coil region" evidence="1">
    <location>
        <begin position="594"/>
        <end position="669"/>
    </location>
</feature>
<dbReference type="Proteomes" id="UP001596288">
    <property type="component" value="Unassembled WGS sequence"/>
</dbReference>
<gene>
    <name evidence="2" type="ORF">ACFQAV_12440</name>
</gene>
<comment type="caution">
    <text evidence="2">The sequence shown here is derived from an EMBL/GenBank/DDBJ whole genome shotgun (WGS) entry which is preliminary data.</text>
</comment>
<keyword evidence="3" id="KW-1185">Reference proteome</keyword>
<feature type="coiled-coil region" evidence="1">
    <location>
        <begin position="328"/>
        <end position="403"/>
    </location>
</feature>
<protein>
    <recommendedName>
        <fullName evidence="4">Chromosome partitioning protein ParA</fullName>
    </recommendedName>
</protein>
<organism evidence="2 3">
    <name type="scientific">Companilactobacillus huachuanensis</name>
    <dbReference type="NCBI Taxonomy" id="2559914"/>
    <lineage>
        <taxon>Bacteria</taxon>
        <taxon>Bacillati</taxon>
        <taxon>Bacillota</taxon>
        <taxon>Bacilli</taxon>
        <taxon>Lactobacillales</taxon>
        <taxon>Lactobacillaceae</taxon>
        <taxon>Companilactobacillus</taxon>
    </lineage>
</organism>
<evidence type="ECO:0000313" key="3">
    <source>
        <dbReference type="Proteomes" id="UP001596288"/>
    </source>
</evidence>
<sequence length="835" mass="95978">MNKETLRPVSFHLRNFNNYTMLNMPASQNGNLTLIGENAAGKTTLANCFFPMLIDGSIATPSFNPAKGTDRLDKTTTRNSANDTRNFEGMLLGWGSGAMKVRTGYSYMLMESEKRQVIVGIGAHRAVGESRKPTWWFVAINEDLSNELSIQTTDEVGRSLEKDEFIDRNQDLAGIFKIFSQVNEFQNYVSEKIYGFTNPKSLNQLAITYRLLASPILTAGNARLTPILEAMKNAQEGIDTQVIDFVANTQRDVNRKKAILERLTRAEKRLIRLKKEIFWRNLNRLKELTLDPYGDNHDKLTKQSNMKEHDQHKLDDYVRQLGILQPMLQQSEELVQDLQKKMAEQKTIEELRHGKQDQVKSIMQRLAVYESLKKQYDRQQAELETSQKRMDQLKARENEFIQQVIPLQNRITDLTDLTQLQQATQGNDLDKLVVGLDHYLRRIKNLKVKYDGIQQNQKHLSEDIEIVTEIRENMDGKIDLRTNGPVVGRIRPGLHQDNLEVHNAGANKMSLRHAALEQERKDLLATNPDLQRFLNTEALFKELKEISEQLKQFNKDLNNIKSEIDKQDYQFNVIKKGLDESVNRLELEYKNFDIDEQNKEIEDLRIEIDALVIDPKLGNKIVNAKDAQAKYQQSERELNNKKTATQTRIEGLVQRITELENILTKLADQTEADLKILEPYMIDGIELEKITETMRFVDSKRSDIRSHSFNDLSSKISYIIRHDNENGIDPYALDSIFEDRGHTDIASSMRQQRSINHGDLQIVPFDIKHAQKLIVDDKEAVEKSLEQLNSGNEAAQMTYIEAAAHQISDQYDLIDGYNEVLAHGVQKSQGIQLKV</sequence>
<evidence type="ECO:0000313" key="2">
    <source>
        <dbReference type="EMBL" id="MFC6177618.1"/>
    </source>
</evidence>
<evidence type="ECO:0000256" key="1">
    <source>
        <dbReference type="SAM" id="Coils"/>
    </source>
</evidence>
<feature type="coiled-coil region" evidence="1">
    <location>
        <begin position="436"/>
        <end position="463"/>
    </location>
</feature>
<dbReference type="EMBL" id="JBHSSF010000039">
    <property type="protein sequence ID" value="MFC6177618.1"/>
    <property type="molecule type" value="Genomic_DNA"/>
</dbReference>
<keyword evidence="1" id="KW-0175">Coiled coil</keyword>
<name>A0ABW1RQB4_9LACO</name>
<reference evidence="3" key="1">
    <citation type="journal article" date="2019" name="Int. J. Syst. Evol. Microbiol.">
        <title>The Global Catalogue of Microorganisms (GCM) 10K type strain sequencing project: providing services to taxonomists for standard genome sequencing and annotation.</title>
        <authorList>
            <consortium name="The Broad Institute Genomics Platform"/>
            <consortium name="The Broad Institute Genome Sequencing Center for Infectious Disease"/>
            <person name="Wu L."/>
            <person name="Ma J."/>
        </authorList>
    </citation>
    <scope>NUCLEOTIDE SEQUENCE [LARGE SCALE GENOMIC DNA]</scope>
    <source>
        <strain evidence="3">CCM 8927</strain>
    </source>
</reference>